<gene>
    <name evidence="2" type="ORF">KUDE01_025671</name>
</gene>
<feature type="compositionally biased region" description="Acidic residues" evidence="1">
    <location>
        <begin position="29"/>
        <end position="63"/>
    </location>
</feature>
<feature type="region of interest" description="Disordered" evidence="1">
    <location>
        <begin position="1"/>
        <end position="72"/>
    </location>
</feature>
<organism evidence="2 3">
    <name type="scientific">Dissostichus eleginoides</name>
    <name type="common">Patagonian toothfish</name>
    <name type="synonym">Dissostichus amissus</name>
    <dbReference type="NCBI Taxonomy" id="100907"/>
    <lineage>
        <taxon>Eukaryota</taxon>
        <taxon>Metazoa</taxon>
        <taxon>Chordata</taxon>
        <taxon>Craniata</taxon>
        <taxon>Vertebrata</taxon>
        <taxon>Euteleostomi</taxon>
        <taxon>Actinopterygii</taxon>
        <taxon>Neopterygii</taxon>
        <taxon>Teleostei</taxon>
        <taxon>Neoteleostei</taxon>
        <taxon>Acanthomorphata</taxon>
        <taxon>Eupercaria</taxon>
        <taxon>Perciformes</taxon>
        <taxon>Notothenioidei</taxon>
        <taxon>Nototheniidae</taxon>
        <taxon>Dissostichus</taxon>
    </lineage>
</organism>
<feature type="compositionally biased region" description="Basic and acidic residues" evidence="1">
    <location>
        <begin position="17"/>
        <end position="28"/>
    </location>
</feature>
<sequence length="87" mass="10116">MMQRVERLRQKSGGCSEEGKVTVSRNKEDEEDEEDEEEEEEEEDEEEGEDGEEEEDEEDEEDCPPNPSTTVMNVLIISDLYLKISEQ</sequence>
<dbReference type="AlphaFoldDB" id="A0AAD9BBQ5"/>
<evidence type="ECO:0000313" key="3">
    <source>
        <dbReference type="Proteomes" id="UP001228049"/>
    </source>
</evidence>
<dbReference type="Proteomes" id="UP001228049">
    <property type="component" value="Unassembled WGS sequence"/>
</dbReference>
<comment type="caution">
    <text evidence="2">The sequence shown here is derived from an EMBL/GenBank/DDBJ whole genome shotgun (WGS) entry which is preliminary data.</text>
</comment>
<evidence type="ECO:0000313" key="2">
    <source>
        <dbReference type="EMBL" id="KAK1880142.1"/>
    </source>
</evidence>
<name>A0AAD9BBQ5_DISEL</name>
<keyword evidence="3" id="KW-1185">Reference proteome</keyword>
<dbReference type="EMBL" id="JASDAP010000025">
    <property type="protein sequence ID" value="KAK1880142.1"/>
    <property type="molecule type" value="Genomic_DNA"/>
</dbReference>
<reference evidence="2" key="1">
    <citation type="submission" date="2023-04" db="EMBL/GenBank/DDBJ databases">
        <title>Chromosome-level genome of Chaenocephalus aceratus.</title>
        <authorList>
            <person name="Park H."/>
        </authorList>
    </citation>
    <scope>NUCLEOTIDE SEQUENCE</scope>
    <source>
        <strain evidence="2">DE</strain>
        <tissue evidence="2">Muscle</tissue>
    </source>
</reference>
<protein>
    <submittedName>
        <fullName evidence="2">Uncharacterized protein</fullName>
    </submittedName>
</protein>
<evidence type="ECO:0000256" key="1">
    <source>
        <dbReference type="SAM" id="MobiDB-lite"/>
    </source>
</evidence>
<proteinExistence type="predicted"/>
<accession>A0AAD9BBQ5</accession>